<dbReference type="RefSeq" id="XP_046065471.1">
    <property type="nucleotide sequence ID" value="XM_046210087.1"/>
</dbReference>
<feature type="non-terminal residue" evidence="1">
    <location>
        <position position="1"/>
    </location>
</feature>
<sequence length="78" mass="9332">KNEKKQRRQRRDRRSQTLIRKAYEISHLSNADIFLGIRLRDTGRMRTFCADSSGIWYSCVSQLYSFYPIPDKKTPNDF</sequence>
<dbReference type="AlphaFoldDB" id="A0AAD4PU85"/>
<dbReference type="GO" id="GO:0003677">
    <property type="term" value="F:DNA binding"/>
    <property type="evidence" value="ECO:0007669"/>
    <property type="project" value="InterPro"/>
</dbReference>
<name>A0AAD4PU85_9EURO</name>
<comment type="caution">
    <text evidence="1">The sequence shown here is derived from an EMBL/GenBank/DDBJ whole genome shotgun (WGS) entry which is preliminary data.</text>
</comment>
<evidence type="ECO:0008006" key="3">
    <source>
        <dbReference type="Google" id="ProtNLM"/>
    </source>
</evidence>
<dbReference type="GO" id="GO:0046983">
    <property type="term" value="F:protein dimerization activity"/>
    <property type="evidence" value="ECO:0007669"/>
    <property type="project" value="InterPro"/>
</dbReference>
<dbReference type="GeneID" id="70240374"/>
<dbReference type="EMBL" id="JAJTJA010000016">
    <property type="protein sequence ID" value="KAH8689045.1"/>
    <property type="molecule type" value="Genomic_DNA"/>
</dbReference>
<dbReference type="Proteomes" id="UP001201262">
    <property type="component" value="Unassembled WGS sequence"/>
</dbReference>
<evidence type="ECO:0000313" key="1">
    <source>
        <dbReference type="EMBL" id="KAH8689045.1"/>
    </source>
</evidence>
<accession>A0AAD4PU85</accession>
<dbReference type="InterPro" id="IPR036879">
    <property type="entry name" value="TF_MADSbox_sf"/>
</dbReference>
<dbReference type="GO" id="GO:0045944">
    <property type="term" value="P:positive regulation of transcription by RNA polymerase II"/>
    <property type="evidence" value="ECO:0007669"/>
    <property type="project" value="UniProtKB-ARBA"/>
</dbReference>
<keyword evidence="2" id="KW-1185">Reference proteome</keyword>
<evidence type="ECO:0000313" key="2">
    <source>
        <dbReference type="Proteomes" id="UP001201262"/>
    </source>
</evidence>
<reference evidence="1" key="1">
    <citation type="submission" date="2021-12" db="EMBL/GenBank/DDBJ databases">
        <title>Convergent genome expansion in fungi linked to evolution of root-endophyte symbiosis.</title>
        <authorList>
            <consortium name="DOE Joint Genome Institute"/>
            <person name="Ke Y.-H."/>
            <person name="Bonito G."/>
            <person name="Liao H.-L."/>
            <person name="Looney B."/>
            <person name="Rojas-Flechas A."/>
            <person name="Nash J."/>
            <person name="Hameed K."/>
            <person name="Schadt C."/>
            <person name="Martin F."/>
            <person name="Crous P.W."/>
            <person name="Miettinen O."/>
            <person name="Magnuson J.K."/>
            <person name="Labbe J."/>
            <person name="Jacobson D."/>
            <person name="Doktycz M.J."/>
            <person name="Veneault-Fourrey C."/>
            <person name="Kuo A."/>
            <person name="Mondo S."/>
            <person name="Calhoun S."/>
            <person name="Riley R."/>
            <person name="Ohm R."/>
            <person name="LaButti K."/>
            <person name="Andreopoulos B."/>
            <person name="Pangilinan J."/>
            <person name="Nolan M."/>
            <person name="Tritt A."/>
            <person name="Clum A."/>
            <person name="Lipzen A."/>
            <person name="Daum C."/>
            <person name="Barry K."/>
            <person name="Grigoriev I.V."/>
            <person name="Vilgalys R."/>
        </authorList>
    </citation>
    <scope>NUCLEOTIDE SEQUENCE</scope>
    <source>
        <strain evidence="1">PMI_201</strain>
    </source>
</reference>
<gene>
    <name evidence="1" type="ORF">BGW36DRAFT_262539</name>
</gene>
<proteinExistence type="predicted"/>
<organism evidence="1 2">
    <name type="scientific">Talaromyces proteolyticus</name>
    <dbReference type="NCBI Taxonomy" id="1131652"/>
    <lineage>
        <taxon>Eukaryota</taxon>
        <taxon>Fungi</taxon>
        <taxon>Dikarya</taxon>
        <taxon>Ascomycota</taxon>
        <taxon>Pezizomycotina</taxon>
        <taxon>Eurotiomycetes</taxon>
        <taxon>Eurotiomycetidae</taxon>
        <taxon>Eurotiales</taxon>
        <taxon>Trichocomaceae</taxon>
        <taxon>Talaromyces</taxon>
        <taxon>Talaromyces sect. Bacilispori</taxon>
    </lineage>
</organism>
<protein>
    <recommendedName>
        <fullName evidence="3">MADS-box domain-containing protein</fullName>
    </recommendedName>
</protein>
<feature type="non-terminal residue" evidence="1">
    <location>
        <position position="78"/>
    </location>
</feature>
<dbReference type="SUPFAM" id="SSF55455">
    <property type="entry name" value="SRF-like"/>
    <property type="match status" value="1"/>
</dbReference>